<dbReference type="PANTHER" id="PTHR20854:SF4">
    <property type="entry name" value="INOSITOL-1-MONOPHOSPHATASE-RELATED"/>
    <property type="match status" value="1"/>
</dbReference>
<gene>
    <name evidence="7" type="ORF">CLV29_1532</name>
</gene>
<dbReference type="GO" id="GO:0006020">
    <property type="term" value="P:inositol metabolic process"/>
    <property type="evidence" value="ECO:0007669"/>
    <property type="project" value="TreeGrafter"/>
</dbReference>
<dbReference type="GO" id="GO:0046872">
    <property type="term" value="F:metal ion binding"/>
    <property type="evidence" value="ECO:0007669"/>
    <property type="project" value="UniProtKB-KW"/>
</dbReference>
<organism evidence="7 8">
    <name type="scientific">Naumannella halotolerans</name>
    <dbReference type="NCBI Taxonomy" id="993414"/>
    <lineage>
        <taxon>Bacteria</taxon>
        <taxon>Bacillati</taxon>
        <taxon>Actinomycetota</taxon>
        <taxon>Actinomycetes</taxon>
        <taxon>Propionibacteriales</taxon>
        <taxon>Propionibacteriaceae</taxon>
        <taxon>Naumannella</taxon>
    </lineage>
</organism>
<evidence type="ECO:0000256" key="3">
    <source>
        <dbReference type="ARBA" id="ARBA00022723"/>
    </source>
</evidence>
<evidence type="ECO:0000256" key="4">
    <source>
        <dbReference type="ARBA" id="ARBA00022842"/>
    </source>
</evidence>
<evidence type="ECO:0000256" key="5">
    <source>
        <dbReference type="PIRSR" id="PIRSR600760-2"/>
    </source>
</evidence>
<feature type="binding site" evidence="5">
    <location>
        <position position="211"/>
    </location>
    <ligand>
        <name>Mg(2+)</name>
        <dbReference type="ChEBI" id="CHEBI:18420"/>
        <label>1</label>
        <note>catalytic</note>
    </ligand>
</feature>
<dbReference type="SUPFAM" id="SSF56655">
    <property type="entry name" value="Carbohydrate phosphatase"/>
    <property type="match status" value="1"/>
</dbReference>
<feature type="binding site" evidence="5">
    <location>
        <position position="75"/>
    </location>
    <ligand>
        <name>Mg(2+)</name>
        <dbReference type="ChEBI" id="CHEBI:18420"/>
        <label>1</label>
        <note>catalytic</note>
    </ligand>
</feature>
<evidence type="ECO:0000256" key="6">
    <source>
        <dbReference type="SAM" id="MobiDB-lite"/>
    </source>
</evidence>
<keyword evidence="4 5" id="KW-0460">Magnesium</keyword>
<dbReference type="InterPro" id="IPR020550">
    <property type="entry name" value="Inositol_monophosphatase_CS"/>
</dbReference>
<dbReference type="EC" id="3.1.3.25" evidence="2"/>
<dbReference type="GO" id="GO:0008934">
    <property type="term" value="F:inositol monophosphate 1-phosphatase activity"/>
    <property type="evidence" value="ECO:0007669"/>
    <property type="project" value="TreeGrafter"/>
</dbReference>
<dbReference type="Pfam" id="PF00459">
    <property type="entry name" value="Inositol_P"/>
    <property type="match status" value="1"/>
</dbReference>
<feature type="binding site" evidence="5">
    <location>
        <position position="100"/>
    </location>
    <ligand>
        <name>Mg(2+)</name>
        <dbReference type="ChEBI" id="CHEBI:18420"/>
        <label>1</label>
        <note>catalytic</note>
    </ligand>
</feature>
<dbReference type="PRINTS" id="PR00377">
    <property type="entry name" value="IMPHPHTASES"/>
</dbReference>
<keyword evidence="8" id="KW-1185">Reference proteome</keyword>
<evidence type="ECO:0000256" key="1">
    <source>
        <dbReference type="ARBA" id="ARBA00001033"/>
    </source>
</evidence>
<accession>A0A4R7JB66</accession>
<protein>
    <recommendedName>
        <fullName evidence="2">inositol-phosphate phosphatase</fullName>
        <ecNumber evidence="2">3.1.3.25</ecNumber>
    </recommendedName>
</protein>
<dbReference type="AlphaFoldDB" id="A0A4R7JB66"/>
<sequence length="262" mass="28140">MPDLTLPNDASTEGILHLMQQVAEKFITPRFRQLQSDEVFEKGPGDLVTVADRESEAALTEALQQLAPDALIVGEEAVAADPGLLEQLAGADHAYLVDPLDGTKNFVRGSDDHAVLVAELRDSEAVRGWIWQPQHGLALTAEQGRGVLRNGEPVGPSAPHHPPVLASSSARRLESPDYRLVWARGCCGVDYPDLVDGTFDLLAYAHPKPWDHAAGVLMARELGGDGRYLDGEPYRAGRPAPRGNPLTVSAHPALLGLLAGHR</sequence>
<reference evidence="7 8" key="1">
    <citation type="submission" date="2019-03" db="EMBL/GenBank/DDBJ databases">
        <title>Genomic Encyclopedia of Archaeal and Bacterial Type Strains, Phase II (KMG-II): from individual species to whole genera.</title>
        <authorList>
            <person name="Goeker M."/>
        </authorList>
    </citation>
    <scope>NUCLEOTIDE SEQUENCE [LARGE SCALE GENOMIC DNA]</scope>
    <source>
        <strain evidence="7 8">DSM 24323</strain>
    </source>
</reference>
<feature type="binding site" evidence="5">
    <location>
        <position position="101"/>
    </location>
    <ligand>
        <name>Mg(2+)</name>
        <dbReference type="ChEBI" id="CHEBI:18420"/>
        <label>1</label>
        <note>catalytic</note>
    </ligand>
</feature>
<dbReference type="InterPro" id="IPR000760">
    <property type="entry name" value="Inositol_monophosphatase-like"/>
</dbReference>
<evidence type="ECO:0000256" key="2">
    <source>
        <dbReference type="ARBA" id="ARBA00013106"/>
    </source>
</evidence>
<feature type="region of interest" description="Disordered" evidence="6">
    <location>
        <begin position="150"/>
        <end position="169"/>
    </location>
</feature>
<feature type="binding site" evidence="5">
    <location>
        <position position="98"/>
    </location>
    <ligand>
        <name>Mg(2+)</name>
        <dbReference type="ChEBI" id="CHEBI:18420"/>
        <label>1</label>
        <note>catalytic</note>
    </ligand>
</feature>
<name>A0A4R7JB66_9ACTN</name>
<dbReference type="GO" id="GO:0007165">
    <property type="term" value="P:signal transduction"/>
    <property type="evidence" value="ECO:0007669"/>
    <property type="project" value="TreeGrafter"/>
</dbReference>
<dbReference type="Gene3D" id="3.40.190.80">
    <property type="match status" value="1"/>
</dbReference>
<evidence type="ECO:0000313" key="8">
    <source>
        <dbReference type="Proteomes" id="UP000295371"/>
    </source>
</evidence>
<comment type="caution">
    <text evidence="7">The sequence shown here is derived from an EMBL/GenBank/DDBJ whole genome shotgun (WGS) entry which is preliminary data.</text>
</comment>
<dbReference type="GO" id="GO:0046854">
    <property type="term" value="P:phosphatidylinositol phosphate biosynthetic process"/>
    <property type="evidence" value="ECO:0007669"/>
    <property type="project" value="InterPro"/>
</dbReference>
<dbReference type="EMBL" id="SOAW01000001">
    <property type="protein sequence ID" value="TDT33897.1"/>
    <property type="molecule type" value="Genomic_DNA"/>
</dbReference>
<keyword evidence="3 5" id="KW-0479">Metal-binding</keyword>
<comment type="catalytic activity">
    <reaction evidence="1">
        <text>a myo-inositol phosphate + H2O = myo-inositol + phosphate</text>
        <dbReference type="Rhea" id="RHEA:24056"/>
        <dbReference type="ChEBI" id="CHEBI:15377"/>
        <dbReference type="ChEBI" id="CHEBI:17268"/>
        <dbReference type="ChEBI" id="CHEBI:43474"/>
        <dbReference type="ChEBI" id="CHEBI:84139"/>
        <dbReference type="EC" id="3.1.3.25"/>
    </reaction>
</comment>
<proteinExistence type="predicted"/>
<dbReference type="Gene3D" id="3.30.540.10">
    <property type="entry name" value="Fructose-1,6-Bisphosphatase, subunit A, domain 1"/>
    <property type="match status" value="1"/>
</dbReference>
<dbReference type="CDD" id="cd01637">
    <property type="entry name" value="IMPase_like"/>
    <property type="match status" value="1"/>
</dbReference>
<evidence type="ECO:0000313" key="7">
    <source>
        <dbReference type="EMBL" id="TDT33897.1"/>
    </source>
</evidence>
<dbReference type="RefSeq" id="WP_208292804.1">
    <property type="nucleotide sequence ID" value="NZ_CP171129.1"/>
</dbReference>
<dbReference type="PROSITE" id="PS00630">
    <property type="entry name" value="IMP_2"/>
    <property type="match status" value="1"/>
</dbReference>
<dbReference type="PANTHER" id="PTHR20854">
    <property type="entry name" value="INOSITOL MONOPHOSPHATASE"/>
    <property type="match status" value="1"/>
</dbReference>
<dbReference type="Proteomes" id="UP000295371">
    <property type="component" value="Unassembled WGS sequence"/>
</dbReference>
<comment type="cofactor">
    <cofactor evidence="5">
        <name>Mg(2+)</name>
        <dbReference type="ChEBI" id="CHEBI:18420"/>
    </cofactor>
</comment>